<gene>
    <name evidence="2" type="ORF">ATF69_0928</name>
</gene>
<feature type="signal peptide" evidence="1">
    <location>
        <begin position="1"/>
        <end position="24"/>
    </location>
</feature>
<keyword evidence="1" id="KW-0732">Signal</keyword>
<dbReference type="Proteomes" id="UP000321485">
    <property type="component" value="Unassembled WGS sequence"/>
</dbReference>
<accession>A0A561XSI5</accession>
<evidence type="ECO:0008006" key="4">
    <source>
        <dbReference type="Google" id="ProtNLM"/>
    </source>
</evidence>
<dbReference type="EMBL" id="VJWE01000011">
    <property type="protein sequence ID" value="TWG39060.1"/>
    <property type="molecule type" value="Genomic_DNA"/>
</dbReference>
<evidence type="ECO:0000313" key="3">
    <source>
        <dbReference type="Proteomes" id="UP000321485"/>
    </source>
</evidence>
<evidence type="ECO:0000313" key="2">
    <source>
        <dbReference type="EMBL" id="TWG39060.1"/>
    </source>
</evidence>
<protein>
    <recommendedName>
        <fullName evidence="4">DUF4440 domain-containing protein</fullName>
    </recommendedName>
</protein>
<name>A0A561XSI5_ACIDE</name>
<dbReference type="AlphaFoldDB" id="A0A561XSI5"/>
<organism evidence="2 3">
    <name type="scientific">Acidovorax delafieldii</name>
    <name type="common">Pseudomonas delafieldii</name>
    <dbReference type="NCBI Taxonomy" id="47920"/>
    <lineage>
        <taxon>Bacteria</taxon>
        <taxon>Pseudomonadati</taxon>
        <taxon>Pseudomonadota</taxon>
        <taxon>Betaproteobacteria</taxon>
        <taxon>Burkholderiales</taxon>
        <taxon>Comamonadaceae</taxon>
        <taxon>Acidovorax</taxon>
    </lineage>
</organism>
<reference evidence="2 3" key="1">
    <citation type="journal article" date="2015" name="Stand. Genomic Sci.">
        <title>Genomic Encyclopedia of Bacterial and Archaeal Type Strains, Phase III: the genomes of soil and plant-associated and newly described type strains.</title>
        <authorList>
            <person name="Whitman W.B."/>
            <person name="Woyke T."/>
            <person name="Klenk H.P."/>
            <person name="Zhou Y."/>
            <person name="Lilburn T.G."/>
            <person name="Beck B.J."/>
            <person name="De Vos P."/>
            <person name="Vandamme P."/>
            <person name="Eisen J.A."/>
            <person name="Garrity G."/>
            <person name="Hugenholtz P."/>
            <person name="Kyrpides N.C."/>
        </authorList>
    </citation>
    <scope>NUCLEOTIDE SEQUENCE [LARGE SCALE GENOMIC DNA]</scope>
    <source>
        <strain evidence="2 3">DSM 64</strain>
    </source>
</reference>
<comment type="caution">
    <text evidence="2">The sequence shown here is derived from an EMBL/GenBank/DDBJ whole genome shotgun (WGS) entry which is preliminary data.</text>
</comment>
<evidence type="ECO:0000256" key="1">
    <source>
        <dbReference type="SAM" id="SignalP"/>
    </source>
</evidence>
<dbReference type="GeneID" id="51109999"/>
<proteinExistence type="predicted"/>
<sequence>MTKFMGRRQWVAGFAVPVVTLLLAGCAVNGGGAGSSDDDQATLLQRAQAYWALVRSGDNVGAWKYEEASKDPKATLEEYLKRGGVAYEALEVRDVRSVEGDRAIVNVWMRYSVPILRIKRQEAVAEDEWRRIDGVWHHVLRRSVMFSKDAK</sequence>
<dbReference type="RefSeq" id="WP_146870023.1">
    <property type="nucleotide sequence ID" value="NZ_VJWE01000011.1"/>
</dbReference>
<feature type="chain" id="PRO_5021699764" description="DUF4440 domain-containing protein" evidence="1">
    <location>
        <begin position="25"/>
        <end position="151"/>
    </location>
</feature>
<dbReference type="PROSITE" id="PS51257">
    <property type="entry name" value="PROKAR_LIPOPROTEIN"/>
    <property type="match status" value="1"/>
</dbReference>